<proteinExistence type="predicted"/>
<dbReference type="EMBL" id="JACBYQ010000002">
    <property type="protein sequence ID" value="NYE96297.1"/>
    <property type="molecule type" value="Genomic_DNA"/>
</dbReference>
<sequence length="54" mass="6109">MKHLENRVENAGETDDLTERIEKGKLEKLLRTAVKTVNGVGLLFENSIVCFVFC</sequence>
<reference evidence="1 2" key="1">
    <citation type="submission" date="2020-07" db="EMBL/GenBank/DDBJ databases">
        <title>Sequencing the genomes of 1000 actinobacteria strains.</title>
        <authorList>
            <person name="Klenk H.-P."/>
        </authorList>
    </citation>
    <scope>NUCLEOTIDE SEQUENCE [LARGE SCALE GENOMIC DNA]</scope>
    <source>
        <strain evidence="1 2">DSM 102047</strain>
    </source>
</reference>
<dbReference type="Proteomes" id="UP000521748">
    <property type="component" value="Unassembled WGS sequence"/>
</dbReference>
<comment type="caution">
    <text evidence="1">The sequence shown here is derived from an EMBL/GenBank/DDBJ whole genome shotgun (WGS) entry which is preliminary data.</text>
</comment>
<evidence type="ECO:0000313" key="2">
    <source>
        <dbReference type="Proteomes" id="UP000521748"/>
    </source>
</evidence>
<dbReference type="AlphaFoldDB" id="A0A7Y9LVC5"/>
<accession>A0A7Y9LVC5</accession>
<protein>
    <submittedName>
        <fullName evidence="1">Uncharacterized protein</fullName>
    </submittedName>
</protein>
<evidence type="ECO:0000313" key="1">
    <source>
        <dbReference type="EMBL" id="NYE96297.1"/>
    </source>
</evidence>
<organism evidence="1 2">
    <name type="scientific">Psychromicrobium silvestre</name>
    <dbReference type="NCBI Taxonomy" id="1645614"/>
    <lineage>
        <taxon>Bacteria</taxon>
        <taxon>Bacillati</taxon>
        <taxon>Actinomycetota</taxon>
        <taxon>Actinomycetes</taxon>
        <taxon>Micrococcales</taxon>
        <taxon>Micrococcaceae</taxon>
        <taxon>Psychromicrobium</taxon>
    </lineage>
</organism>
<keyword evidence="2" id="KW-1185">Reference proteome</keyword>
<name>A0A7Y9LVC5_9MICC</name>
<gene>
    <name evidence="1" type="ORF">FHU41_002547</name>
</gene>